<reference evidence="1" key="2">
    <citation type="submission" date="2023-05" db="EMBL/GenBank/DDBJ databases">
        <authorList>
            <person name="Fouks B."/>
        </authorList>
    </citation>
    <scope>NUCLEOTIDE SEQUENCE</scope>
    <source>
        <strain evidence="1">Stay&amp;Tobe</strain>
        <tissue evidence="1">Testes</tissue>
    </source>
</reference>
<keyword evidence="2" id="KW-1185">Reference proteome</keyword>
<dbReference type="InterPro" id="IPR029021">
    <property type="entry name" value="Prot-tyrosine_phosphatase-like"/>
</dbReference>
<feature type="non-terminal residue" evidence="1">
    <location>
        <position position="1"/>
    </location>
</feature>
<gene>
    <name evidence="1" type="ORF">L9F63_025630</name>
</gene>
<dbReference type="SUPFAM" id="SSF52799">
    <property type="entry name" value="(Phosphotyrosine protein) phosphatases II"/>
    <property type="match status" value="1"/>
</dbReference>
<proteinExistence type="predicted"/>
<organism evidence="1 2">
    <name type="scientific">Diploptera punctata</name>
    <name type="common">Pacific beetle cockroach</name>
    <dbReference type="NCBI Taxonomy" id="6984"/>
    <lineage>
        <taxon>Eukaryota</taxon>
        <taxon>Metazoa</taxon>
        <taxon>Ecdysozoa</taxon>
        <taxon>Arthropoda</taxon>
        <taxon>Hexapoda</taxon>
        <taxon>Insecta</taxon>
        <taxon>Pterygota</taxon>
        <taxon>Neoptera</taxon>
        <taxon>Polyneoptera</taxon>
        <taxon>Dictyoptera</taxon>
        <taxon>Blattodea</taxon>
        <taxon>Blaberoidea</taxon>
        <taxon>Blaberidae</taxon>
        <taxon>Diplopterinae</taxon>
        <taxon>Diploptera</taxon>
    </lineage>
</organism>
<dbReference type="Gene3D" id="3.90.190.10">
    <property type="entry name" value="Protein tyrosine phosphatase superfamily"/>
    <property type="match status" value="1"/>
</dbReference>
<reference evidence="1" key="1">
    <citation type="journal article" date="2023" name="IScience">
        <title>Live-bearing cockroach genome reveals convergent evolutionary mechanisms linked to viviparity in insects and beyond.</title>
        <authorList>
            <person name="Fouks B."/>
            <person name="Harrison M.C."/>
            <person name="Mikhailova A.A."/>
            <person name="Marchal E."/>
            <person name="English S."/>
            <person name="Carruthers M."/>
            <person name="Jennings E.C."/>
            <person name="Chiamaka E.L."/>
            <person name="Frigard R.A."/>
            <person name="Pippel M."/>
            <person name="Attardo G.M."/>
            <person name="Benoit J.B."/>
            <person name="Bornberg-Bauer E."/>
            <person name="Tobe S.S."/>
        </authorList>
    </citation>
    <scope>NUCLEOTIDE SEQUENCE</scope>
    <source>
        <strain evidence="1">Stay&amp;Tobe</strain>
    </source>
</reference>
<evidence type="ECO:0000313" key="1">
    <source>
        <dbReference type="EMBL" id="KAJ9575418.1"/>
    </source>
</evidence>
<protein>
    <submittedName>
        <fullName evidence="1">Uncharacterized protein</fullName>
    </submittedName>
</protein>
<dbReference type="PANTHER" id="PTHR23339">
    <property type="entry name" value="TYROSINE SPECIFIC PROTEIN PHOSPHATASE AND DUAL SPECIFICITY PROTEIN PHOSPHATASE"/>
    <property type="match status" value="1"/>
</dbReference>
<accession>A0AAD7Z7L2</accession>
<name>A0AAD7Z7L2_DIPPU</name>
<dbReference type="AlphaFoldDB" id="A0AAD7Z7L2"/>
<evidence type="ECO:0000313" key="2">
    <source>
        <dbReference type="Proteomes" id="UP001233999"/>
    </source>
</evidence>
<dbReference type="EMBL" id="JASPKZ010009863">
    <property type="protein sequence ID" value="KAJ9575418.1"/>
    <property type="molecule type" value="Genomic_DNA"/>
</dbReference>
<dbReference type="Proteomes" id="UP001233999">
    <property type="component" value="Unassembled WGS sequence"/>
</dbReference>
<sequence length="115" mass="12598">VTDDILAMARPSTDTIKNKNIIGQFKSLGINSIINLQKPGEHASCGSPLKSSGFTYDPNMFMENNIYFYNFGWKDYGEATLTSLLDMVKVMAFALTEGKVAVHCHAGNNATSMIN</sequence>
<comment type="caution">
    <text evidence="1">The sequence shown here is derived from an EMBL/GenBank/DDBJ whole genome shotgun (WGS) entry which is preliminary data.</text>
</comment>
<dbReference type="InterPro" id="IPR050561">
    <property type="entry name" value="PTP"/>
</dbReference>
<feature type="non-terminal residue" evidence="1">
    <location>
        <position position="115"/>
    </location>
</feature>